<dbReference type="PROSITE" id="PS00216">
    <property type="entry name" value="SUGAR_TRANSPORT_1"/>
    <property type="match status" value="1"/>
</dbReference>
<proteinExistence type="predicted"/>
<evidence type="ECO:0000256" key="4">
    <source>
        <dbReference type="ARBA" id="ARBA00022989"/>
    </source>
</evidence>
<dbReference type="Gene3D" id="1.20.1250.20">
    <property type="entry name" value="MFS general substrate transporter like domains"/>
    <property type="match status" value="1"/>
</dbReference>
<dbReference type="GO" id="GO:0016020">
    <property type="term" value="C:membrane"/>
    <property type="evidence" value="ECO:0007669"/>
    <property type="project" value="UniProtKB-SubCell"/>
</dbReference>
<accession>A0A1Y3B3D9</accession>
<evidence type="ECO:0000256" key="5">
    <source>
        <dbReference type="ARBA" id="ARBA00023136"/>
    </source>
</evidence>
<reference evidence="8 9" key="1">
    <citation type="submission" date="2017-03" db="EMBL/GenBank/DDBJ databases">
        <title>Genome Survey of Euroglyphus maynei.</title>
        <authorList>
            <person name="Arlian L.G."/>
            <person name="Morgan M.S."/>
            <person name="Rider S.D."/>
        </authorList>
    </citation>
    <scope>NUCLEOTIDE SEQUENCE [LARGE SCALE GENOMIC DNA]</scope>
    <source>
        <strain evidence="8">Arlian Lab</strain>
        <tissue evidence="8">Whole body</tissue>
    </source>
</reference>
<dbReference type="PANTHER" id="PTHR23504">
    <property type="entry name" value="MAJOR FACILITATOR SUPERFAMILY DOMAIN-CONTAINING PROTEIN 10"/>
    <property type="match status" value="1"/>
</dbReference>
<dbReference type="InterPro" id="IPR036259">
    <property type="entry name" value="MFS_trans_sf"/>
</dbReference>
<dbReference type="EMBL" id="MUJZ01047392">
    <property type="protein sequence ID" value="OTF74373.1"/>
    <property type="molecule type" value="Genomic_DNA"/>
</dbReference>
<keyword evidence="3 6" id="KW-0812">Transmembrane</keyword>
<comment type="subcellular location">
    <subcellularLocation>
        <location evidence="1">Membrane</location>
        <topology evidence="1">Multi-pass membrane protein</topology>
    </subcellularLocation>
</comment>
<dbReference type="InterPro" id="IPR020846">
    <property type="entry name" value="MFS_dom"/>
</dbReference>
<evidence type="ECO:0000256" key="2">
    <source>
        <dbReference type="ARBA" id="ARBA00022448"/>
    </source>
</evidence>
<dbReference type="AlphaFoldDB" id="A0A1Y3B3D9"/>
<feature type="transmembrane region" description="Helical" evidence="6">
    <location>
        <begin position="82"/>
        <end position="100"/>
    </location>
</feature>
<dbReference type="GO" id="GO:0022857">
    <property type="term" value="F:transmembrane transporter activity"/>
    <property type="evidence" value="ECO:0007669"/>
    <property type="project" value="InterPro"/>
</dbReference>
<evidence type="ECO:0000313" key="8">
    <source>
        <dbReference type="EMBL" id="OTF74373.1"/>
    </source>
</evidence>
<name>A0A1Y3B3D9_EURMA</name>
<dbReference type="PROSITE" id="PS50850">
    <property type="entry name" value="MFS"/>
    <property type="match status" value="1"/>
</dbReference>
<keyword evidence="4 6" id="KW-1133">Transmembrane helix</keyword>
<comment type="caution">
    <text evidence="8">The sequence shown here is derived from an EMBL/GenBank/DDBJ whole genome shotgun (WGS) entry which is preliminary data.</text>
</comment>
<evidence type="ECO:0000259" key="7">
    <source>
        <dbReference type="PROSITE" id="PS50850"/>
    </source>
</evidence>
<gene>
    <name evidence="8" type="ORF">BLA29_009764</name>
</gene>
<keyword evidence="2" id="KW-0813">Transport</keyword>
<dbReference type="OrthoDB" id="419616at2759"/>
<dbReference type="SUPFAM" id="SSF103473">
    <property type="entry name" value="MFS general substrate transporter"/>
    <property type="match status" value="1"/>
</dbReference>
<evidence type="ECO:0000256" key="1">
    <source>
        <dbReference type="ARBA" id="ARBA00004141"/>
    </source>
</evidence>
<dbReference type="Proteomes" id="UP000194236">
    <property type="component" value="Unassembled WGS sequence"/>
</dbReference>
<evidence type="ECO:0000256" key="3">
    <source>
        <dbReference type="ARBA" id="ARBA00022692"/>
    </source>
</evidence>
<dbReference type="InterPro" id="IPR005829">
    <property type="entry name" value="Sugar_transporter_CS"/>
</dbReference>
<dbReference type="PANTHER" id="PTHR23504:SF1">
    <property type="entry name" value="GH21943P-RELATED"/>
    <property type="match status" value="1"/>
</dbReference>
<evidence type="ECO:0000313" key="9">
    <source>
        <dbReference type="Proteomes" id="UP000194236"/>
    </source>
</evidence>
<feature type="transmembrane region" description="Helical" evidence="6">
    <location>
        <begin position="16"/>
        <end position="38"/>
    </location>
</feature>
<sequence>MIIQIQMSAVRSKPSLLHAIVVIFLEFFAWGLLTLPAITVLNTTFPDQTFLMNGLIMGVKGFLSFLSAPLIGALSDIWGRKFFLLITVFFTCLPIPFMKFSPSHIFCHIRLRSGYN</sequence>
<protein>
    <submittedName>
        <fullName evidence="8">Hippocampus abundant transcript 1 protein-like protein</fullName>
    </submittedName>
</protein>
<keyword evidence="5 6" id="KW-0472">Membrane</keyword>
<organism evidence="8 9">
    <name type="scientific">Euroglyphus maynei</name>
    <name type="common">Mayne's house dust mite</name>
    <dbReference type="NCBI Taxonomy" id="6958"/>
    <lineage>
        <taxon>Eukaryota</taxon>
        <taxon>Metazoa</taxon>
        <taxon>Ecdysozoa</taxon>
        <taxon>Arthropoda</taxon>
        <taxon>Chelicerata</taxon>
        <taxon>Arachnida</taxon>
        <taxon>Acari</taxon>
        <taxon>Acariformes</taxon>
        <taxon>Sarcoptiformes</taxon>
        <taxon>Astigmata</taxon>
        <taxon>Psoroptidia</taxon>
        <taxon>Analgoidea</taxon>
        <taxon>Pyroglyphidae</taxon>
        <taxon>Pyroglyphinae</taxon>
        <taxon>Euroglyphus</taxon>
    </lineage>
</organism>
<evidence type="ECO:0000256" key="6">
    <source>
        <dbReference type="SAM" id="Phobius"/>
    </source>
</evidence>
<feature type="domain" description="Major facilitator superfamily (MFS) profile" evidence="7">
    <location>
        <begin position="15"/>
        <end position="116"/>
    </location>
</feature>
<feature type="transmembrane region" description="Helical" evidence="6">
    <location>
        <begin position="50"/>
        <end position="70"/>
    </location>
</feature>
<keyword evidence="9" id="KW-1185">Reference proteome</keyword>